<protein>
    <submittedName>
        <fullName evidence="2">SnoK-like protein</fullName>
    </submittedName>
</protein>
<dbReference type="AlphaFoldDB" id="N1MSQ6"/>
<dbReference type="PANTHER" id="PTHR20883">
    <property type="entry name" value="PHYTANOYL-COA DIOXYGENASE DOMAIN CONTAINING 1"/>
    <property type="match status" value="1"/>
</dbReference>
<dbReference type="SUPFAM" id="SSF51197">
    <property type="entry name" value="Clavaminate synthase-like"/>
    <property type="match status" value="1"/>
</dbReference>
<dbReference type="Proteomes" id="UP000013201">
    <property type="component" value="Unassembled WGS sequence"/>
</dbReference>
<accession>N1MSQ6</accession>
<comment type="cofactor">
    <cofactor evidence="1">
        <name>Fe(2+)</name>
        <dbReference type="ChEBI" id="CHEBI:29033"/>
    </cofactor>
</comment>
<comment type="caution">
    <text evidence="2">The sequence shown here is derived from an EMBL/GenBank/DDBJ whole genome shotgun (WGS) entry which is preliminary data.</text>
</comment>
<dbReference type="PANTHER" id="PTHR20883:SF48">
    <property type="entry name" value="ECTOINE DIOXYGENASE"/>
    <property type="match status" value="1"/>
</dbReference>
<dbReference type="GO" id="GO:0016706">
    <property type="term" value="F:2-oxoglutarate-dependent dioxygenase activity"/>
    <property type="evidence" value="ECO:0007669"/>
    <property type="project" value="UniProtKB-ARBA"/>
</dbReference>
<reference evidence="2 3" key="1">
    <citation type="submission" date="2013-03" db="EMBL/GenBank/DDBJ databases">
        <authorList>
            <person name="Le V."/>
        </authorList>
    </citation>
    <scope>NUCLEOTIDE SEQUENCE [LARGE SCALE GENOMIC DNA]</scope>
    <source>
        <strain evidence="2 3">BiD32</strain>
    </source>
</reference>
<sequence>MLKVKTQGWFRTAVPISEKDEAFRELASSEDLGRNAARLFGRDSSIRLTLNNLTCKLPADTERGKGTDFHQDTTQHMAFEANTMNIWIALDEVTPDMGAMQFYSGSHKLGNLGDLLNPATLESWEPRLAHSCTKTDPISLQPGDATVHTNLMIHGTGPNLTNRPRWSYIGMYLPADTRYTGADSFYTNGLELKPWSVIDHPSFPVIYEGNV</sequence>
<evidence type="ECO:0000256" key="1">
    <source>
        <dbReference type="ARBA" id="ARBA00001954"/>
    </source>
</evidence>
<dbReference type="EMBL" id="CAVK010000245">
    <property type="protein sequence ID" value="CCW20026.1"/>
    <property type="molecule type" value="Genomic_DNA"/>
</dbReference>
<evidence type="ECO:0000313" key="2">
    <source>
        <dbReference type="EMBL" id="CCW20026.1"/>
    </source>
</evidence>
<gene>
    <name evidence="2" type="ORF">EBBID32_43970</name>
</gene>
<name>N1MSQ6_9SPHN</name>
<dbReference type="Pfam" id="PF05721">
    <property type="entry name" value="PhyH"/>
    <property type="match status" value="1"/>
</dbReference>
<keyword evidence="3" id="KW-1185">Reference proteome</keyword>
<organism evidence="2 3">
    <name type="scientific">Sphingobium indicum BiD32</name>
    <dbReference type="NCBI Taxonomy" id="1301087"/>
    <lineage>
        <taxon>Bacteria</taxon>
        <taxon>Pseudomonadati</taxon>
        <taxon>Pseudomonadota</taxon>
        <taxon>Alphaproteobacteria</taxon>
        <taxon>Sphingomonadales</taxon>
        <taxon>Sphingomonadaceae</taxon>
        <taxon>Sphingobium</taxon>
    </lineage>
</organism>
<reference evidence="3" key="2">
    <citation type="submission" date="2013-04" db="EMBL/GenBank/DDBJ databases">
        <title>Bisphenol A degrading Sphingobium sp. strain BiD32.</title>
        <authorList>
            <person name="Nielsen J.L."/>
            <person name="Zhou N.A."/>
            <person name="Kjeldal H."/>
        </authorList>
    </citation>
    <scope>NUCLEOTIDE SEQUENCE [LARGE SCALE GENOMIC DNA]</scope>
    <source>
        <strain evidence="3">BiD32</strain>
    </source>
</reference>
<dbReference type="Gene3D" id="2.60.120.620">
    <property type="entry name" value="q2cbj1_9rhob like domain"/>
    <property type="match status" value="1"/>
</dbReference>
<evidence type="ECO:0000313" key="3">
    <source>
        <dbReference type="Proteomes" id="UP000013201"/>
    </source>
</evidence>
<dbReference type="InterPro" id="IPR008775">
    <property type="entry name" value="Phytyl_CoA_dOase-like"/>
</dbReference>
<proteinExistence type="predicted"/>
<dbReference type="GO" id="GO:0005506">
    <property type="term" value="F:iron ion binding"/>
    <property type="evidence" value="ECO:0007669"/>
    <property type="project" value="UniProtKB-ARBA"/>
</dbReference>